<dbReference type="Proteomes" id="UP001429580">
    <property type="component" value="Unassembled WGS sequence"/>
</dbReference>
<dbReference type="EMBL" id="JAASQI010000014">
    <property type="protein sequence ID" value="NIJ60186.1"/>
    <property type="molecule type" value="Genomic_DNA"/>
</dbReference>
<reference evidence="2 3" key="1">
    <citation type="submission" date="2020-03" db="EMBL/GenBank/DDBJ databases">
        <title>Genomic Encyclopedia of Type Strains, Phase IV (KMG-IV): sequencing the most valuable type-strain genomes for metagenomic binning, comparative biology and taxonomic classification.</title>
        <authorList>
            <person name="Goeker M."/>
        </authorList>
    </citation>
    <scope>NUCLEOTIDE SEQUENCE [LARGE SCALE GENOMIC DNA]</scope>
    <source>
        <strain evidence="2 3">DSM 103870</strain>
    </source>
</reference>
<dbReference type="Pfam" id="PF10074">
    <property type="entry name" value="RovC_DNA-bd"/>
    <property type="match status" value="1"/>
</dbReference>
<accession>A0ABX0VAI7</accession>
<evidence type="ECO:0000313" key="2">
    <source>
        <dbReference type="EMBL" id="NIJ60186.1"/>
    </source>
</evidence>
<sequence>MSTDQPLVAAVSLGHEGLDRVEAVTRLLASLHGRKVPPDTRLTRQQRARARRMLQAIDGHRAGATQQEIAEVIFRTGKLTRDEWQAASARHAVMDLLTNGRRLIAGGYRKLLRHRRRP</sequence>
<protein>
    <recommendedName>
        <fullName evidence="1">T6SS Transcription factor RovC-like DNA binding domain-containing protein</fullName>
    </recommendedName>
</protein>
<comment type="caution">
    <text evidence="2">The sequence shown here is derived from an EMBL/GenBank/DDBJ whole genome shotgun (WGS) entry which is preliminary data.</text>
</comment>
<organism evidence="2 3">
    <name type="scientific">Pseudochelatococcus lubricantis</name>
    <dbReference type="NCBI Taxonomy" id="1538102"/>
    <lineage>
        <taxon>Bacteria</taxon>
        <taxon>Pseudomonadati</taxon>
        <taxon>Pseudomonadota</taxon>
        <taxon>Alphaproteobacteria</taxon>
        <taxon>Hyphomicrobiales</taxon>
        <taxon>Chelatococcaceae</taxon>
        <taxon>Pseudochelatococcus</taxon>
    </lineage>
</organism>
<keyword evidence="3" id="KW-1185">Reference proteome</keyword>
<proteinExistence type="predicted"/>
<name>A0ABX0VAI7_9HYPH</name>
<evidence type="ECO:0000259" key="1">
    <source>
        <dbReference type="Pfam" id="PF10074"/>
    </source>
</evidence>
<dbReference type="InterPro" id="IPR018754">
    <property type="entry name" value="RovC-like_DNA-bd"/>
</dbReference>
<feature type="domain" description="T6SS Transcription factor RovC-like DNA binding" evidence="1">
    <location>
        <begin position="13"/>
        <end position="113"/>
    </location>
</feature>
<evidence type="ECO:0000313" key="3">
    <source>
        <dbReference type="Proteomes" id="UP001429580"/>
    </source>
</evidence>
<dbReference type="RefSeq" id="WP_343042639.1">
    <property type="nucleotide sequence ID" value="NZ_JAASQI010000014.1"/>
</dbReference>
<gene>
    <name evidence="2" type="ORF">FHS82_004053</name>
</gene>